<dbReference type="EMBL" id="MVGT01000033">
    <property type="protein sequence ID" value="OVA20860.1"/>
    <property type="molecule type" value="Genomic_DNA"/>
</dbReference>
<protein>
    <recommendedName>
        <fullName evidence="3">Zinc finger protein</fullName>
    </recommendedName>
</protein>
<organism evidence="1 2">
    <name type="scientific">Macleaya cordata</name>
    <name type="common">Five-seeded plume-poppy</name>
    <name type="synonym">Bocconia cordata</name>
    <dbReference type="NCBI Taxonomy" id="56857"/>
    <lineage>
        <taxon>Eukaryota</taxon>
        <taxon>Viridiplantae</taxon>
        <taxon>Streptophyta</taxon>
        <taxon>Embryophyta</taxon>
        <taxon>Tracheophyta</taxon>
        <taxon>Spermatophyta</taxon>
        <taxon>Magnoliopsida</taxon>
        <taxon>Ranunculales</taxon>
        <taxon>Papaveraceae</taxon>
        <taxon>Papaveroideae</taxon>
        <taxon>Macleaya</taxon>
    </lineage>
</organism>
<gene>
    <name evidence="1" type="ORF">BVC80_8901g19</name>
</gene>
<dbReference type="InParanoid" id="A0A200RDT6"/>
<evidence type="ECO:0000313" key="2">
    <source>
        <dbReference type="Proteomes" id="UP000195402"/>
    </source>
</evidence>
<sequence>MFLFSQCLGEEPKCQICDSIAHLSLDCPFMYTQCKASKCHGIRKIMLSTTEKNPNRSFLKYQSSGCGGSFQWLDDAILESRGVVGCSATQPKQHRLDSCEGKRVVKISKWVGYEGDKYLGCTNVKTHSG</sequence>
<dbReference type="Proteomes" id="UP000195402">
    <property type="component" value="Unassembled WGS sequence"/>
</dbReference>
<reference evidence="1 2" key="1">
    <citation type="journal article" date="2017" name="Mol. Plant">
        <title>The Genome of Medicinal Plant Macleaya cordata Provides New Insights into Benzylisoquinoline Alkaloids Metabolism.</title>
        <authorList>
            <person name="Liu X."/>
            <person name="Liu Y."/>
            <person name="Huang P."/>
            <person name="Ma Y."/>
            <person name="Qing Z."/>
            <person name="Tang Q."/>
            <person name="Cao H."/>
            <person name="Cheng P."/>
            <person name="Zheng Y."/>
            <person name="Yuan Z."/>
            <person name="Zhou Y."/>
            <person name="Liu J."/>
            <person name="Tang Z."/>
            <person name="Zhuo Y."/>
            <person name="Zhang Y."/>
            <person name="Yu L."/>
            <person name="Huang J."/>
            <person name="Yang P."/>
            <person name="Peng Q."/>
            <person name="Zhang J."/>
            <person name="Jiang W."/>
            <person name="Zhang Z."/>
            <person name="Lin K."/>
            <person name="Ro D.K."/>
            <person name="Chen X."/>
            <person name="Xiong X."/>
            <person name="Shang Y."/>
            <person name="Huang S."/>
            <person name="Zeng J."/>
        </authorList>
    </citation>
    <scope>NUCLEOTIDE SEQUENCE [LARGE SCALE GENOMIC DNA]</scope>
    <source>
        <strain evidence="2">cv. BLH2017</strain>
        <tissue evidence="1">Root</tissue>
    </source>
</reference>
<proteinExistence type="predicted"/>
<dbReference type="OrthoDB" id="1990497at2759"/>
<comment type="caution">
    <text evidence="1">The sequence shown here is derived from an EMBL/GenBank/DDBJ whole genome shotgun (WGS) entry which is preliminary data.</text>
</comment>
<evidence type="ECO:0000313" key="1">
    <source>
        <dbReference type="EMBL" id="OVA20860.1"/>
    </source>
</evidence>
<keyword evidence="2" id="KW-1185">Reference proteome</keyword>
<dbReference type="AlphaFoldDB" id="A0A200RDT6"/>
<evidence type="ECO:0008006" key="3">
    <source>
        <dbReference type="Google" id="ProtNLM"/>
    </source>
</evidence>
<name>A0A200RDT6_MACCD</name>
<accession>A0A200RDT6</accession>